<sequence length="254" mass="28140">MSLIPSQPMATEITPKKLKKIKGWFSRLDQKIFKFLLNEADDLCGGGDAAEIGVYLGKSAVLIGSYMRPGEVLTVVDLFGAPASDDDNREENKIFAPKISIEKFRENFLRFHPELPVTIQGLSSVITDHASHGSHKFVHVDASHQYEHAKEDIASARVLLKPQGIVAVDDYLHPNYPGVGAALWDAVAGGLNPVLLTPFKFYGTWGDPQPWKDRVAENLDILGAPHEEISLRGTRVHRFSIELPVIVRKLLKLS</sequence>
<dbReference type="EMBL" id="CP002786">
    <property type="protein sequence ID" value="AEF42534.1"/>
    <property type="molecule type" value="Genomic_DNA"/>
</dbReference>
<dbReference type="KEGG" id="asd:AS9A_4100"/>
<dbReference type="InterPro" id="IPR029063">
    <property type="entry name" value="SAM-dependent_MTases_sf"/>
</dbReference>
<reference evidence="1 2" key="1">
    <citation type="journal article" date="2011" name="J. Bacteriol.">
        <title>Complete genome sequence of Amycolicicoccus subflavus DQS3-9A1T, an actinomycete isolated from crude oil-polluted soil.</title>
        <authorList>
            <person name="Cai M."/>
            <person name="Chen W.M."/>
            <person name="Nie Y."/>
            <person name="Chi C.Q."/>
            <person name="Wang Y.N."/>
            <person name="Tang Y.Q."/>
            <person name="Li G.Y."/>
            <person name="Wu X.L."/>
        </authorList>
    </citation>
    <scope>NUCLEOTIDE SEQUENCE [LARGE SCALE GENOMIC DNA]</scope>
    <source>
        <strain evidence="2">DSM 45089 / DQS3-9A1</strain>
    </source>
</reference>
<name>F6EJB8_HOYSD</name>
<keyword evidence="2" id="KW-1185">Reference proteome</keyword>
<organism evidence="1 2">
    <name type="scientific">Hoyosella subflava (strain DSM 45089 / JCM 17490 / NBRC 109087 / DQS3-9A1)</name>
    <name type="common">Amycolicicoccus subflavus</name>
    <dbReference type="NCBI Taxonomy" id="443218"/>
    <lineage>
        <taxon>Bacteria</taxon>
        <taxon>Bacillati</taxon>
        <taxon>Actinomycetota</taxon>
        <taxon>Actinomycetes</taxon>
        <taxon>Mycobacteriales</taxon>
        <taxon>Hoyosellaceae</taxon>
        <taxon>Hoyosella</taxon>
    </lineage>
</organism>
<proteinExistence type="predicted"/>
<dbReference type="eggNOG" id="COG4122">
    <property type="taxonomic scope" value="Bacteria"/>
</dbReference>
<gene>
    <name evidence="1" type="ordered locus">AS9A_4100</name>
</gene>
<dbReference type="SUPFAM" id="SSF53335">
    <property type="entry name" value="S-adenosyl-L-methionine-dependent methyltransferases"/>
    <property type="match status" value="1"/>
</dbReference>
<evidence type="ECO:0000313" key="1">
    <source>
        <dbReference type="EMBL" id="AEF42534.1"/>
    </source>
</evidence>
<evidence type="ECO:0000313" key="2">
    <source>
        <dbReference type="Proteomes" id="UP000009235"/>
    </source>
</evidence>
<evidence type="ECO:0008006" key="3">
    <source>
        <dbReference type="Google" id="ProtNLM"/>
    </source>
</evidence>
<dbReference type="Gene3D" id="3.40.50.150">
    <property type="entry name" value="Vaccinia Virus protein VP39"/>
    <property type="match status" value="1"/>
</dbReference>
<accession>F6EJB8</accession>
<protein>
    <recommendedName>
        <fullName evidence="3">Class I SAM-dependent methyltransferase</fullName>
    </recommendedName>
</protein>
<dbReference type="HOGENOM" id="CLU_063047_0_0_11"/>
<dbReference type="Pfam" id="PF13578">
    <property type="entry name" value="Methyltransf_24"/>
    <property type="match status" value="1"/>
</dbReference>
<dbReference type="AlphaFoldDB" id="F6EJB8"/>
<dbReference type="Proteomes" id="UP000009235">
    <property type="component" value="Chromosome"/>
</dbReference>